<evidence type="ECO:0000256" key="2">
    <source>
        <dbReference type="ARBA" id="ARBA00007456"/>
    </source>
</evidence>
<evidence type="ECO:0000313" key="8">
    <source>
        <dbReference type="EMBL" id="KAF2739459.1"/>
    </source>
</evidence>
<gene>
    <name evidence="8" type="ORF">EJ04DRAFT_427011</name>
</gene>
<evidence type="ECO:0000256" key="4">
    <source>
        <dbReference type="ARBA" id="ARBA00022723"/>
    </source>
</evidence>
<accession>A0A9P4RA28</accession>
<dbReference type="Gene3D" id="2.60.120.10">
    <property type="entry name" value="Jelly Rolls"/>
    <property type="match status" value="1"/>
</dbReference>
<evidence type="ECO:0000256" key="5">
    <source>
        <dbReference type="ARBA" id="ARBA00023211"/>
    </source>
</evidence>
<dbReference type="Proteomes" id="UP000799444">
    <property type="component" value="Unassembled WGS sequence"/>
</dbReference>
<dbReference type="InterPro" id="IPR006045">
    <property type="entry name" value="Cupin_1"/>
</dbReference>
<dbReference type="Pfam" id="PF00190">
    <property type="entry name" value="Cupin_1"/>
    <property type="match status" value="1"/>
</dbReference>
<feature type="signal peptide" evidence="6">
    <location>
        <begin position="1"/>
        <end position="17"/>
    </location>
</feature>
<feature type="domain" description="Cupin type-1" evidence="7">
    <location>
        <begin position="51"/>
        <end position="199"/>
    </location>
</feature>
<dbReference type="PANTHER" id="PTHR31238">
    <property type="entry name" value="GERMIN-LIKE PROTEIN SUBFAMILY 3 MEMBER 3"/>
    <property type="match status" value="1"/>
</dbReference>
<organism evidence="8 9">
    <name type="scientific">Polyplosphaeria fusca</name>
    <dbReference type="NCBI Taxonomy" id="682080"/>
    <lineage>
        <taxon>Eukaryota</taxon>
        <taxon>Fungi</taxon>
        <taxon>Dikarya</taxon>
        <taxon>Ascomycota</taxon>
        <taxon>Pezizomycotina</taxon>
        <taxon>Dothideomycetes</taxon>
        <taxon>Pleosporomycetidae</taxon>
        <taxon>Pleosporales</taxon>
        <taxon>Tetraplosphaeriaceae</taxon>
        <taxon>Polyplosphaeria</taxon>
    </lineage>
</organism>
<evidence type="ECO:0000259" key="7">
    <source>
        <dbReference type="SMART" id="SM00835"/>
    </source>
</evidence>
<reference evidence="8" key="1">
    <citation type="journal article" date="2020" name="Stud. Mycol.">
        <title>101 Dothideomycetes genomes: a test case for predicting lifestyles and emergence of pathogens.</title>
        <authorList>
            <person name="Haridas S."/>
            <person name="Albert R."/>
            <person name="Binder M."/>
            <person name="Bloem J."/>
            <person name="Labutti K."/>
            <person name="Salamov A."/>
            <person name="Andreopoulos B."/>
            <person name="Baker S."/>
            <person name="Barry K."/>
            <person name="Bills G."/>
            <person name="Bluhm B."/>
            <person name="Cannon C."/>
            <person name="Castanera R."/>
            <person name="Culley D."/>
            <person name="Daum C."/>
            <person name="Ezra D."/>
            <person name="Gonzalez J."/>
            <person name="Henrissat B."/>
            <person name="Kuo A."/>
            <person name="Liang C."/>
            <person name="Lipzen A."/>
            <person name="Lutzoni F."/>
            <person name="Magnuson J."/>
            <person name="Mondo S."/>
            <person name="Nolan M."/>
            <person name="Ohm R."/>
            <person name="Pangilinan J."/>
            <person name="Park H.-J."/>
            <person name="Ramirez L."/>
            <person name="Alfaro M."/>
            <person name="Sun H."/>
            <person name="Tritt A."/>
            <person name="Yoshinaga Y."/>
            <person name="Zwiers L.-H."/>
            <person name="Turgeon B."/>
            <person name="Goodwin S."/>
            <person name="Spatafora J."/>
            <person name="Crous P."/>
            <person name="Grigoriev I."/>
        </authorList>
    </citation>
    <scope>NUCLEOTIDE SEQUENCE</scope>
    <source>
        <strain evidence="8">CBS 125425</strain>
    </source>
</reference>
<keyword evidence="5" id="KW-0464">Manganese</keyword>
<dbReference type="AlphaFoldDB" id="A0A9P4RA28"/>
<protein>
    <submittedName>
        <fullName evidence="8">RmlC-like cupin</fullName>
    </submittedName>
</protein>
<dbReference type="InterPro" id="IPR001929">
    <property type="entry name" value="Germin"/>
</dbReference>
<keyword evidence="9" id="KW-1185">Reference proteome</keyword>
<sequence length="222" mass="23514">MLLASLLTLLLPSLTTAADQTLNPDLNAKLMLAATNVDRQALLPKNEDWIFDFTQQKVYTFAPGSVVNANAATFPTLAGVGMTMAQLNLGPCAMLPPHWHPRATNLVVAVTGNITTWMVGENGVKVVTTELTPGKMTVFPRASLHAMQNNGCDNAQLISALNSDDAGTTNIFNTAFDNIPHEVLAAAFGDDEFDAGTVGKNIPKVGTGSVMGSAECRRRCGI</sequence>
<proteinExistence type="inferred from homology"/>
<comment type="caution">
    <text evidence="8">The sequence shown here is derived from an EMBL/GenBank/DDBJ whole genome shotgun (WGS) entry which is preliminary data.</text>
</comment>
<dbReference type="GO" id="GO:0005576">
    <property type="term" value="C:extracellular region"/>
    <property type="evidence" value="ECO:0007669"/>
    <property type="project" value="UniProtKB-SubCell"/>
</dbReference>
<dbReference type="InterPro" id="IPR014710">
    <property type="entry name" value="RmlC-like_jellyroll"/>
</dbReference>
<keyword evidence="3" id="KW-0964">Secreted</keyword>
<comment type="similarity">
    <text evidence="2">Belongs to the germin family.</text>
</comment>
<dbReference type="SMART" id="SM00835">
    <property type="entry name" value="Cupin_1"/>
    <property type="match status" value="1"/>
</dbReference>
<keyword evidence="4" id="KW-0479">Metal-binding</keyword>
<evidence type="ECO:0000256" key="6">
    <source>
        <dbReference type="SAM" id="SignalP"/>
    </source>
</evidence>
<comment type="subcellular location">
    <subcellularLocation>
        <location evidence="1">Secreted</location>
    </subcellularLocation>
</comment>
<dbReference type="OrthoDB" id="1921208at2759"/>
<evidence type="ECO:0000256" key="1">
    <source>
        <dbReference type="ARBA" id="ARBA00004613"/>
    </source>
</evidence>
<dbReference type="PRINTS" id="PR00325">
    <property type="entry name" value="GERMIN"/>
</dbReference>
<dbReference type="GO" id="GO:0030145">
    <property type="term" value="F:manganese ion binding"/>
    <property type="evidence" value="ECO:0007669"/>
    <property type="project" value="InterPro"/>
</dbReference>
<evidence type="ECO:0000256" key="3">
    <source>
        <dbReference type="ARBA" id="ARBA00022525"/>
    </source>
</evidence>
<dbReference type="SUPFAM" id="SSF51182">
    <property type="entry name" value="RmlC-like cupins"/>
    <property type="match status" value="1"/>
</dbReference>
<dbReference type="InterPro" id="IPR011051">
    <property type="entry name" value="RmlC_Cupin_sf"/>
</dbReference>
<feature type="chain" id="PRO_5040347255" evidence="6">
    <location>
        <begin position="18"/>
        <end position="222"/>
    </location>
</feature>
<keyword evidence="6" id="KW-0732">Signal</keyword>
<name>A0A9P4RA28_9PLEO</name>
<evidence type="ECO:0000313" key="9">
    <source>
        <dbReference type="Proteomes" id="UP000799444"/>
    </source>
</evidence>
<dbReference type="EMBL" id="ML996104">
    <property type="protein sequence ID" value="KAF2739459.1"/>
    <property type="molecule type" value="Genomic_DNA"/>
</dbReference>
<dbReference type="CDD" id="cd02241">
    <property type="entry name" value="cupin_OxOx"/>
    <property type="match status" value="1"/>
</dbReference>